<dbReference type="PANTHER" id="PTHR11909">
    <property type="entry name" value="CASEIN KINASE-RELATED"/>
    <property type="match status" value="1"/>
</dbReference>
<organism evidence="7 8">
    <name type="scientific">Blattamonas nauphoetae</name>
    <dbReference type="NCBI Taxonomy" id="2049346"/>
    <lineage>
        <taxon>Eukaryota</taxon>
        <taxon>Metamonada</taxon>
        <taxon>Preaxostyla</taxon>
        <taxon>Oxymonadida</taxon>
        <taxon>Blattamonas</taxon>
    </lineage>
</organism>
<evidence type="ECO:0000313" key="8">
    <source>
        <dbReference type="Proteomes" id="UP001281761"/>
    </source>
</evidence>
<comment type="caution">
    <text evidence="7">The sequence shown here is derived from an EMBL/GenBank/DDBJ whole genome shotgun (WGS) entry which is preliminary data.</text>
</comment>
<feature type="binding site" evidence="4">
    <location>
        <position position="51"/>
    </location>
    <ligand>
        <name>ATP</name>
        <dbReference type="ChEBI" id="CHEBI:30616"/>
    </ligand>
</feature>
<keyword evidence="8" id="KW-1185">Reference proteome</keyword>
<feature type="compositionally biased region" description="Low complexity" evidence="5">
    <location>
        <begin position="427"/>
        <end position="443"/>
    </location>
</feature>
<feature type="compositionally biased region" description="Low complexity" evidence="5">
    <location>
        <begin position="386"/>
        <end position="406"/>
    </location>
</feature>
<gene>
    <name evidence="7" type="ORF">BLNAU_9201</name>
</gene>
<feature type="region of interest" description="Disordered" evidence="5">
    <location>
        <begin position="729"/>
        <end position="791"/>
    </location>
</feature>
<dbReference type="SUPFAM" id="SSF56112">
    <property type="entry name" value="Protein kinase-like (PK-like)"/>
    <property type="match status" value="1"/>
</dbReference>
<dbReference type="GO" id="GO:0004674">
    <property type="term" value="F:protein serine/threonine kinase activity"/>
    <property type="evidence" value="ECO:0007669"/>
    <property type="project" value="UniProtKB-EC"/>
</dbReference>
<feature type="compositionally biased region" description="Basic and acidic residues" evidence="5">
    <location>
        <begin position="356"/>
        <end position="365"/>
    </location>
</feature>
<feature type="region of interest" description="Disordered" evidence="5">
    <location>
        <begin position="346"/>
        <end position="408"/>
    </location>
</feature>
<feature type="domain" description="Protein kinase" evidence="6">
    <location>
        <begin position="20"/>
        <end position="290"/>
    </location>
</feature>
<keyword evidence="3 4" id="KW-0067">ATP-binding</keyword>
<sequence>MTAQFVTSPFKPGDVIQQYFTLKERIGAGSFGEIFHATYDNHKYSKEVAIKFEKYNPQRLLLFAEVQTLSVVGGKPNFPKFYHAGSEGDYRFYAMELLGPSLIDLINQKPPYRFSIATIVNIDIQAIEALRLLHRHGFIHRDVKPGNFVIGRTPETSHTVYLIDYGLCKPILPPEQYKRSLAHKTTFRGTVRYASLTTHYGRELTRRDDLISLMYMSVELVVGRLPWTDMTDKDEIAKMKEKYEDDSLLKQLPIEYSQIYSHILSVGPTQEPDYAYYISLLRKVGKRMGFDQNSCFDWERPTVNNEKKNRNNIKIAPLPEKDYAVLARKMHQKRIESERQEALELARKKIPTIPPKVEKEEKQSRDVTTTSPSSEKKEDQLSIERTPTMTPPSQLSTSSSNSSQQTKARNTAILLASFHNSPVNHTPLNNRPLPRPSLLSASSKPIDPDASTRTTTPPSSKPKLDQDETPFFSPKARNHLSISPNDPPSPAHSLPLHSEALTSAPDDPVSPRPPPRPSPAMSHTDDDVVTLPPLFPFPAPSPHLNLHTCVFPSHHNNHQSQLFVANDSTVLPSRHFTSIFPQHLDNSLQPQQFQSTLDLRSVGAEIEGIFSMAIKPSGAAIFSTSTLTYCDDVFGADELSLDPTFDPSRRSRPANLQFLDSSSVEPASLLHTPLSDRSSHPFESTENHLPVYHSSAHALSPPRVVASINSPPHRSFGFSTPLHLPFQTNNIDSLESPTSQQFVGTPFSKREPVDQCRSTLVRNPGNLERADSAYSSSSSQKKSKSQTTLRNDLSHSRFSEYNLIVCDTTVSANRDSDFSFRVPNTSTLRTSELTPVSQTTLNFPDKRRSCLPAISHHTPGPSELEPTHEFPKDLSALDDEFRFAPLETSSKETQTRETSAPNPNNTCFCILF</sequence>
<protein>
    <recommendedName>
        <fullName evidence="1">non-specific serine/threonine protein kinase</fullName>
        <ecNumber evidence="1">2.7.11.1</ecNumber>
    </recommendedName>
</protein>
<dbReference type="Gene3D" id="1.10.510.10">
    <property type="entry name" value="Transferase(Phosphotransferase) domain 1"/>
    <property type="match status" value="1"/>
</dbReference>
<evidence type="ECO:0000313" key="7">
    <source>
        <dbReference type="EMBL" id="KAK2955850.1"/>
    </source>
</evidence>
<accession>A0ABQ9XWL4</accession>
<keyword evidence="2 4" id="KW-0547">Nucleotide-binding</keyword>
<evidence type="ECO:0000256" key="5">
    <source>
        <dbReference type="SAM" id="MobiDB-lite"/>
    </source>
</evidence>
<dbReference type="PROSITE" id="PS00107">
    <property type="entry name" value="PROTEIN_KINASE_ATP"/>
    <property type="match status" value="1"/>
</dbReference>
<dbReference type="PROSITE" id="PS50011">
    <property type="entry name" value="PROTEIN_KINASE_DOM"/>
    <property type="match status" value="1"/>
</dbReference>
<dbReference type="EC" id="2.7.11.1" evidence="1"/>
<dbReference type="InterPro" id="IPR008271">
    <property type="entry name" value="Ser/Thr_kinase_AS"/>
</dbReference>
<dbReference type="EMBL" id="JARBJD010000062">
    <property type="protein sequence ID" value="KAK2955850.1"/>
    <property type="molecule type" value="Genomic_DNA"/>
</dbReference>
<evidence type="ECO:0000256" key="2">
    <source>
        <dbReference type="ARBA" id="ARBA00022741"/>
    </source>
</evidence>
<dbReference type="InterPro" id="IPR017441">
    <property type="entry name" value="Protein_kinase_ATP_BS"/>
</dbReference>
<name>A0ABQ9XWL4_9EUKA</name>
<dbReference type="Proteomes" id="UP001281761">
    <property type="component" value="Unassembled WGS sequence"/>
</dbReference>
<dbReference type="PROSITE" id="PS00108">
    <property type="entry name" value="PROTEIN_KINASE_ST"/>
    <property type="match status" value="1"/>
</dbReference>
<reference evidence="7 8" key="1">
    <citation type="journal article" date="2022" name="bioRxiv">
        <title>Genomics of Preaxostyla Flagellates Illuminates Evolutionary Transitions and the Path Towards Mitochondrial Loss.</title>
        <authorList>
            <person name="Novak L.V.F."/>
            <person name="Treitli S.C."/>
            <person name="Pyrih J."/>
            <person name="Halakuc P."/>
            <person name="Pipaliya S.V."/>
            <person name="Vacek V."/>
            <person name="Brzon O."/>
            <person name="Soukal P."/>
            <person name="Eme L."/>
            <person name="Dacks J.B."/>
            <person name="Karnkowska A."/>
            <person name="Elias M."/>
            <person name="Hampl V."/>
        </authorList>
    </citation>
    <scope>NUCLEOTIDE SEQUENCE [LARGE SCALE GENOMIC DNA]</scope>
    <source>
        <strain evidence="7">NAU3</strain>
        <tissue evidence="7">Gut</tissue>
    </source>
</reference>
<dbReference type="InterPro" id="IPR000719">
    <property type="entry name" value="Prot_kinase_dom"/>
</dbReference>
<feature type="compositionally biased region" description="Polar residues" evidence="5">
    <location>
        <begin position="729"/>
        <end position="743"/>
    </location>
</feature>
<proteinExistence type="predicted"/>
<evidence type="ECO:0000256" key="4">
    <source>
        <dbReference type="PROSITE-ProRule" id="PRU10141"/>
    </source>
</evidence>
<evidence type="ECO:0000259" key="6">
    <source>
        <dbReference type="PROSITE" id="PS50011"/>
    </source>
</evidence>
<dbReference type="InterPro" id="IPR011009">
    <property type="entry name" value="Kinase-like_dom_sf"/>
</dbReference>
<feature type="region of interest" description="Disordered" evidence="5">
    <location>
        <begin position="423"/>
        <end position="527"/>
    </location>
</feature>
<feature type="compositionally biased region" description="Pro residues" evidence="5">
    <location>
        <begin position="508"/>
        <end position="518"/>
    </location>
</feature>
<dbReference type="Pfam" id="PF00069">
    <property type="entry name" value="Pkinase"/>
    <property type="match status" value="1"/>
</dbReference>
<dbReference type="InterPro" id="IPR050235">
    <property type="entry name" value="CK1_Ser-Thr_kinase"/>
</dbReference>
<evidence type="ECO:0000256" key="3">
    <source>
        <dbReference type="ARBA" id="ARBA00022840"/>
    </source>
</evidence>
<evidence type="ECO:0000256" key="1">
    <source>
        <dbReference type="ARBA" id="ARBA00012513"/>
    </source>
</evidence>
<dbReference type="SMART" id="SM00220">
    <property type="entry name" value="S_TKc"/>
    <property type="match status" value="1"/>
</dbReference>
<keyword evidence="7" id="KW-0808">Transferase</keyword>
<keyword evidence="7" id="KW-0418">Kinase</keyword>